<comment type="subcellular location">
    <subcellularLocation>
        <location evidence="1 10">Cell outer membrane</location>
    </subcellularLocation>
</comment>
<evidence type="ECO:0000256" key="1">
    <source>
        <dbReference type="ARBA" id="ARBA00004442"/>
    </source>
</evidence>
<keyword evidence="6 12" id="KW-0732">Signal</keyword>
<dbReference type="NCBIfam" id="TIGR02517">
    <property type="entry name" value="type_II_gspD"/>
    <property type="match status" value="1"/>
</dbReference>
<keyword evidence="7" id="KW-0653">Protein transport</keyword>
<dbReference type="PROSITE" id="PS51257">
    <property type="entry name" value="PROKAR_LIPOPROTEIN"/>
    <property type="match status" value="1"/>
</dbReference>
<dbReference type="InterPro" id="IPR050810">
    <property type="entry name" value="Bact_Secretion_Sys_Channel"/>
</dbReference>
<sequence length="767" mass="80066">MTTQQRSAPSGLRLGISACAVLALLAGCAQGTARNNLDDRMSELMRPDGGTSGQPTSLVPPGGLGPAPGGRDEPPRRPTYVERGGLRIQMPATATRPTPTGESVELNFPDTDIREFARAVIGDILGLTYAVDPRIEGTVSVDTRGAIPRADVLPLVERVLQMHGVALVPFPNGYQVVPAESALTNGPTLTGGPGMGIRVLPLRHIEASKASELLAPLTPRGAVVSVDPKRNLLVLAGSGPQLDLMEATVQAIDLDQLQGMSFALKPLRYAAPAAMAEELTAIFGSEEGDQEVRFVPVERMSALVIVTRNADMIDRMLNWAERLDQEGGGSDPELFVYPVQNGRAADLATALGQIFGAEPTGQQIGGVAPGLQSRQLAQSNLTRRGQGGLSGQGGLGQGGLGQGGLGQGGLGQGGLGQGGQGGFGSDPLGGGGIGGQGGTGFDGGFDGGAGGQGSGFTAVAAPGLRIIADDSRNALIVQGTRQQYRRIENALRQLDTQPLQVLIEATIAEVTLNDTLQYGLQWFFNSGNFQALLSQSASATPQPALPGFAVAFNTPDARVVLRALESVTDVRVISSPQVLALTNQTALLQVGDSVPIPVQQAVSVVNPDAPIVNSVQYVDTGVTLQVIPRVNEGGMVRMEIEQNVSEATVTTTSEIDAPTIAQRRIASTVAVRSGETIGLGGLIRDGSTAGMDGVPYLSRLPIVGPLFGTRATDVRRTELLILLRPRIVQSTQDARDMTNELRARMQALLPVVHREPIQGTRQGLPVQ</sequence>
<dbReference type="EMBL" id="CP067420">
    <property type="protein sequence ID" value="QQP91733.1"/>
    <property type="molecule type" value="Genomic_DNA"/>
</dbReference>
<dbReference type="Gene3D" id="3.30.1370.120">
    <property type="match status" value="2"/>
</dbReference>
<keyword evidence="5" id="KW-0812">Transmembrane</keyword>
<evidence type="ECO:0000256" key="10">
    <source>
        <dbReference type="RuleBase" id="RU004004"/>
    </source>
</evidence>
<keyword evidence="17" id="KW-1185">Reference proteome</keyword>
<keyword evidence="3 10" id="KW-0813">Transport</keyword>
<gene>
    <name evidence="16" type="primary">gspD</name>
    <name evidence="16" type="ORF">IGS68_11235</name>
</gene>
<evidence type="ECO:0000256" key="7">
    <source>
        <dbReference type="ARBA" id="ARBA00022927"/>
    </source>
</evidence>
<accession>A0ABX7BC88</accession>
<evidence type="ECO:0000313" key="16">
    <source>
        <dbReference type="EMBL" id="QQP91733.1"/>
    </source>
</evidence>
<proteinExistence type="inferred from homology"/>
<reference evidence="16" key="1">
    <citation type="submission" date="2021-02" db="EMBL/GenBank/DDBJ databases">
        <title>Skermanella TT6 skin isolate.</title>
        <authorList>
            <person name="Lee K."/>
            <person name="Ganzorig M."/>
        </authorList>
    </citation>
    <scope>NUCLEOTIDE SEQUENCE</scope>
    <source>
        <strain evidence="16">TT6</strain>
    </source>
</reference>
<dbReference type="RefSeq" id="WP_201079956.1">
    <property type="nucleotide sequence ID" value="NZ_CP067420.1"/>
</dbReference>
<evidence type="ECO:0000256" key="6">
    <source>
        <dbReference type="ARBA" id="ARBA00022729"/>
    </source>
</evidence>
<feature type="domain" description="NolW-like" evidence="14">
    <location>
        <begin position="335"/>
        <end position="500"/>
    </location>
</feature>
<keyword evidence="8" id="KW-0472">Membrane</keyword>
<evidence type="ECO:0000256" key="4">
    <source>
        <dbReference type="ARBA" id="ARBA00022452"/>
    </source>
</evidence>
<dbReference type="InterPro" id="IPR038591">
    <property type="entry name" value="NolW-like_sf"/>
</dbReference>
<dbReference type="InterPro" id="IPR005644">
    <property type="entry name" value="NolW-like"/>
</dbReference>
<feature type="chain" id="PRO_5046286612" evidence="12">
    <location>
        <begin position="34"/>
        <end position="767"/>
    </location>
</feature>
<dbReference type="InterPro" id="IPR013356">
    <property type="entry name" value="T2SS_GspD"/>
</dbReference>
<organism evidence="16 17">
    <name type="scientific">Skermanella cutis</name>
    <dbReference type="NCBI Taxonomy" id="2775420"/>
    <lineage>
        <taxon>Bacteria</taxon>
        <taxon>Pseudomonadati</taxon>
        <taxon>Pseudomonadota</taxon>
        <taxon>Alphaproteobacteria</taxon>
        <taxon>Rhodospirillales</taxon>
        <taxon>Azospirillaceae</taxon>
        <taxon>Skermanella</taxon>
    </lineage>
</organism>
<dbReference type="PANTHER" id="PTHR30332">
    <property type="entry name" value="PROBABLE GENERAL SECRETION PATHWAY PROTEIN D"/>
    <property type="match status" value="1"/>
</dbReference>
<feature type="compositionally biased region" description="Gly residues" evidence="11">
    <location>
        <begin position="385"/>
        <end position="447"/>
    </location>
</feature>
<dbReference type="InterPro" id="IPR001775">
    <property type="entry name" value="GspD/PilQ"/>
</dbReference>
<evidence type="ECO:0000256" key="2">
    <source>
        <dbReference type="ARBA" id="ARBA00006980"/>
    </source>
</evidence>
<evidence type="ECO:0000256" key="11">
    <source>
        <dbReference type="SAM" id="MobiDB-lite"/>
    </source>
</evidence>
<dbReference type="Pfam" id="PF03958">
    <property type="entry name" value="Secretin_N"/>
    <property type="match status" value="3"/>
</dbReference>
<dbReference type="InterPro" id="IPR004846">
    <property type="entry name" value="T2SS/T3SS_dom"/>
</dbReference>
<feature type="region of interest" description="Disordered" evidence="11">
    <location>
        <begin position="383"/>
        <end position="447"/>
    </location>
</feature>
<keyword evidence="9" id="KW-0998">Cell outer membrane</keyword>
<evidence type="ECO:0000256" key="9">
    <source>
        <dbReference type="ARBA" id="ARBA00023237"/>
    </source>
</evidence>
<dbReference type="Proteomes" id="UP000595197">
    <property type="component" value="Chromosome"/>
</dbReference>
<protein>
    <submittedName>
        <fullName evidence="16">Type II secretion system secretin GspD</fullName>
    </submittedName>
</protein>
<dbReference type="InterPro" id="IPR049371">
    <property type="entry name" value="GspD-like_N0"/>
</dbReference>
<dbReference type="Pfam" id="PF21305">
    <property type="entry name" value="type_II_gspD_N0"/>
    <property type="match status" value="1"/>
</dbReference>
<feature type="region of interest" description="Disordered" evidence="11">
    <location>
        <begin position="41"/>
        <end position="77"/>
    </location>
</feature>
<evidence type="ECO:0000313" key="17">
    <source>
        <dbReference type="Proteomes" id="UP000595197"/>
    </source>
</evidence>
<feature type="domain" description="GspD-like N0" evidence="15">
    <location>
        <begin position="106"/>
        <end position="173"/>
    </location>
</feature>
<evidence type="ECO:0000256" key="3">
    <source>
        <dbReference type="ARBA" id="ARBA00022448"/>
    </source>
</evidence>
<evidence type="ECO:0000256" key="5">
    <source>
        <dbReference type="ARBA" id="ARBA00022692"/>
    </source>
</evidence>
<evidence type="ECO:0000256" key="8">
    <source>
        <dbReference type="ARBA" id="ARBA00023136"/>
    </source>
</evidence>
<dbReference type="PANTHER" id="PTHR30332:SF25">
    <property type="entry name" value="SECRETIN XPSD"/>
    <property type="match status" value="1"/>
</dbReference>
<evidence type="ECO:0000256" key="12">
    <source>
        <dbReference type="SAM" id="SignalP"/>
    </source>
</evidence>
<evidence type="ECO:0000259" key="15">
    <source>
        <dbReference type="Pfam" id="PF21305"/>
    </source>
</evidence>
<evidence type="ECO:0000259" key="14">
    <source>
        <dbReference type="Pfam" id="PF03958"/>
    </source>
</evidence>
<feature type="domain" description="Type II/III secretion system secretin-like" evidence="13">
    <location>
        <begin position="563"/>
        <end position="729"/>
    </location>
</feature>
<feature type="domain" description="NolW-like" evidence="14">
    <location>
        <begin position="266"/>
        <end position="327"/>
    </location>
</feature>
<keyword evidence="4" id="KW-1134">Transmembrane beta strand</keyword>
<dbReference type="Pfam" id="PF00263">
    <property type="entry name" value="Secretin"/>
    <property type="match status" value="1"/>
</dbReference>
<feature type="signal peptide" evidence="12">
    <location>
        <begin position="1"/>
        <end position="33"/>
    </location>
</feature>
<evidence type="ECO:0000259" key="13">
    <source>
        <dbReference type="Pfam" id="PF00263"/>
    </source>
</evidence>
<feature type="domain" description="NolW-like" evidence="14">
    <location>
        <begin position="198"/>
        <end position="258"/>
    </location>
</feature>
<name>A0ABX7BC88_9PROT</name>
<dbReference type="PRINTS" id="PR00811">
    <property type="entry name" value="BCTERIALGSPD"/>
</dbReference>
<comment type="similarity">
    <text evidence="2">Belongs to the bacterial secretin family. GSP D subfamily.</text>
</comment>